<sequence>MRRTLEGLQNPGVQIACDEDLVYLEYADDIVFIFEEEEKAQVFFDELTKVIPSFEWTFEFGFVIPGSTNTWQSLFEADKADRMIPAKLLRRSRPTNDETKYSTYEDGAEQCTYARQYGFSPLCIVSCVDSPLTLHYLITSHVDLTRSTAFVGNDSRSLHSINTTAGLTSRNCERPRAWHSFAVTLLNERSTESVIDEAVIRAAKNTNSGTMGVTSKTGALNCIWLYRRAFTFRLMMWNDWRVITERPMYHDKSRSNSLTSLIA</sequence>
<accession>G7YSE9</accession>
<keyword evidence="4" id="KW-1185">Reference proteome</keyword>
<evidence type="ECO:0000313" key="3">
    <source>
        <dbReference type="EMBL" id="GAA55879.1"/>
    </source>
</evidence>
<reference evidence="3" key="1">
    <citation type="journal article" date="2011" name="Genome Biol.">
        <title>The draft genome of the carcinogenic human liver fluke Clonorchis sinensis.</title>
        <authorList>
            <person name="Wang X."/>
            <person name="Chen W."/>
            <person name="Huang Y."/>
            <person name="Sun J."/>
            <person name="Men J."/>
            <person name="Liu H."/>
            <person name="Luo F."/>
            <person name="Guo L."/>
            <person name="Lv X."/>
            <person name="Deng C."/>
            <person name="Zhou C."/>
            <person name="Fan Y."/>
            <person name="Li X."/>
            <person name="Huang L."/>
            <person name="Hu Y."/>
            <person name="Liang C."/>
            <person name="Hu X."/>
            <person name="Xu J."/>
            <person name="Yu X."/>
        </authorList>
    </citation>
    <scope>NUCLEOTIDE SEQUENCE [LARGE SCALE GENOMIC DNA]</scope>
    <source>
        <strain evidence="3">Henan</strain>
    </source>
</reference>
<dbReference type="GO" id="GO:0005737">
    <property type="term" value="C:cytoplasm"/>
    <property type="evidence" value="ECO:0007669"/>
    <property type="project" value="TreeGrafter"/>
</dbReference>
<comment type="similarity">
    <text evidence="1">Belongs to the PDE6D/unc-119 family.</text>
</comment>
<evidence type="ECO:0000259" key="2">
    <source>
        <dbReference type="Pfam" id="PF05351"/>
    </source>
</evidence>
<dbReference type="Pfam" id="PF05351">
    <property type="entry name" value="GMP_PDE_delta"/>
    <property type="match status" value="1"/>
</dbReference>
<dbReference type="SUPFAM" id="SSF81296">
    <property type="entry name" value="E set domains"/>
    <property type="match status" value="1"/>
</dbReference>
<dbReference type="InterPro" id="IPR037036">
    <property type="entry name" value="PDED_dom_sf"/>
</dbReference>
<dbReference type="Gene3D" id="2.70.50.40">
    <property type="entry name" value="GMP phosphodiesterase, delta subunit"/>
    <property type="match status" value="1"/>
</dbReference>
<evidence type="ECO:0000256" key="1">
    <source>
        <dbReference type="ARBA" id="ARBA00008102"/>
    </source>
</evidence>
<dbReference type="InterPro" id="IPR008015">
    <property type="entry name" value="PDED_dom"/>
</dbReference>
<proteinExistence type="inferred from homology"/>
<gene>
    <name evidence="3" type="ORF">CLF_109252</name>
</gene>
<dbReference type="EMBL" id="DF144104">
    <property type="protein sequence ID" value="GAA55879.1"/>
    <property type="molecule type" value="Genomic_DNA"/>
</dbReference>
<reference key="2">
    <citation type="submission" date="2011-10" db="EMBL/GenBank/DDBJ databases">
        <title>The genome and transcriptome sequence of Clonorchis sinensis provide insights into the carcinogenic liver fluke.</title>
        <authorList>
            <person name="Wang X."/>
            <person name="Huang Y."/>
            <person name="Chen W."/>
            <person name="Liu H."/>
            <person name="Guo L."/>
            <person name="Chen Y."/>
            <person name="Luo F."/>
            <person name="Zhou W."/>
            <person name="Sun J."/>
            <person name="Mao Q."/>
            <person name="Liang P."/>
            <person name="Zhou C."/>
            <person name="Tian Y."/>
            <person name="Men J."/>
            <person name="Lv X."/>
            <person name="Huang L."/>
            <person name="Zhou J."/>
            <person name="Hu Y."/>
            <person name="Li R."/>
            <person name="Zhang F."/>
            <person name="Lei H."/>
            <person name="Li X."/>
            <person name="Hu X."/>
            <person name="Liang C."/>
            <person name="Xu J."/>
            <person name="Wu Z."/>
            <person name="Yu X."/>
        </authorList>
    </citation>
    <scope>NUCLEOTIDE SEQUENCE</scope>
    <source>
        <strain>Henan</strain>
    </source>
</reference>
<name>G7YSE9_CLOSI</name>
<dbReference type="Proteomes" id="UP000008909">
    <property type="component" value="Unassembled WGS sequence"/>
</dbReference>
<dbReference type="PANTHER" id="PTHR12976:SF0">
    <property type="entry name" value="RETINAL ROD RHODOPSIN-SENSITIVE CGMP 3',5'-CYCLIC PHOSPHODIESTERASE SUBUNIT DELTA"/>
    <property type="match status" value="1"/>
</dbReference>
<organism evidence="3 4">
    <name type="scientific">Clonorchis sinensis</name>
    <name type="common">Chinese liver fluke</name>
    <dbReference type="NCBI Taxonomy" id="79923"/>
    <lineage>
        <taxon>Eukaryota</taxon>
        <taxon>Metazoa</taxon>
        <taxon>Spiralia</taxon>
        <taxon>Lophotrochozoa</taxon>
        <taxon>Platyhelminthes</taxon>
        <taxon>Trematoda</taxon>
        <taxon>Digenea</taxon>
        <taxon>Opisthorchiida</taxon>
        <taxon>Opisthorchiata</taxon>
        <taxon>Opisthorchiidae</taxon>
        <taxon>Clonorchis</taxon>
    </lineage>
</organism>
<dbReference type="PANTHER" id="PTHR12976">
    <property type="entry name" value="RETINAL ROD RHODOPSIN-SENSITIVE CGMP 3',5'-CYCLIC PHOSPHODIESTERASE DELTA-SUBUNIT"/>
    <property type="match status" value="1"/>
</dbReference>
<feature type="domain" description="GMP phosphodiesterase delta subunit" evidence="2">
    <location>
        <begin position="55"/>
        <end position="89"/>
    </location>
</feature>
<dbReference type="AlphaFoldDB" id="G7YSE9"/>
<dbReference type="InterPro" id="IPR014756">
    <property type="entry name" value="Ig_E-set"/>
</dbReference>
<protein>
    <submittedName>
        <fullName evidence="3">Retinal rod rhodopsin-sensitive cGMP 3' 5'-cyclic phosphodiesterase subunit delta</fullName>
    </submittedName>
</protein>
<evidence type="ECO:0000313" key="4">
    <source>
        <dbReference type="Proteomes" id="UP000008909"/>
    </source>
</evidence>